<dbReference type="Pfam" id="PF09745">
    <property type="entry name" value="NSRP1_N"/>
    <property type="match status" value="1"/>
</dbReference>
<dbReference type="AlphaFoldDB" id="A0A914C390"/>
<feature type="compositionally biased region" description="Basic residues" evidence="3">
    <location>
        <begin position="292"/>
        <end position="302"/>
    </location>
</feature>
<reference evidence="6" key="1">
    <citation type="submission" date="2022-11" db="UniProtKB">
        <authorList>
            <consortium name="WormBaseParasite"/>
        </authorList>
    </citation>
    <scope>IDENTIFICATION</scope>
</reference>
<organism evidence="5 6">
    <name type="scientific">Acrobeloides nanus</name>
    <dbReference type="NCBI Taxonomy" id="290746"/>
    <lineage>
        <taxon>Eukaryota</taxon>
        <taxon>Metazoa</taxon>
        <taxon>Ecdysozoa</taxon>
        <taxon>Nematoda</taxon>
        <taxon>Chromadorea</taxon>
        <taxon>Rhabditida</taxon>
        <taxon>Tylenchina</taxon>
        <taxon>Cephalobomorpha</taxon>
        <taxon>Cephaloboidea</taxon>
        <taxon>Cephalobidae</taxon>
        <taxon>Acrobeloides</taxon>
    </lineage>
</organism>
<keyword evidence="5" id="KW-1185">Reference proteome</keyword>
<evidence type="ECO:0000256" key="1">
    <source>
        <dbReference type="ARBA" id="ARBA00010126"/>
    </source>
</evidence>
<feature type="region of interest" description="Disordered" evidence="3">
    <location>
        <begin position="21"/>
        <end position="52"/>
    </location>
</feature>
<feature type="compositionally biased region" description="Basic residues" evidence="3">
    <location>
        <begin position="349"/>
        <end position="366"/>
    </location>
</feature>
<dbReference type="WBParaSite" id="ACRNAN_Path_187.g665.t1">
    <property type="protein sequence ID" value="ACRNAN_Path_187.g665.t1"/>
    <property type="gene ID" value="ACRNAN_Path_187.g665"/>
</dbReference>
<comment type="similarity">
    <text evidence="1">Belongs to the NSRP1 family.</text>
</comment>
<evidence type="ECO:0000313" key="6">
    <source>
        <dbReference type="WBParaSite" id="ACRNAN_Path_187.g665.t1"/>
    </source>
</evidence>
<feature type="compositionally biased region" description="Basic residues" evidence="3">
    <location>
        <begin position="332"/>
        <end position="341"/>
    </location>
</feature>
<dbReference type="InterPro" id="IPR018612">
    <property type="entry name" value="NSRP1_N"/>
</dbReference>
<feature type="compositionally biased region" description="Basic and acidic residues" evidence="3">
    <location>
        <begin position="303"/>
        <end position="331"/>
    </location>
</feature>
<feature type="domain" description="Nuclear speckle splicing regulatory protein 1 N-terminal" evidence="4">
    <location>
        <begin position="57"/>
        <end position="173"/>
    </location>
</feature>
<proteinExistence type="inferred from homology"/>
<feature type="compositionally biased region" description="Basic and acidic residues" evidence="3">
    <location>
        <begin position="42"/>
        <end position="52"/>
    </location>
</feature>
<feature type="region of interest" description="Disordered" evidence="3">
    <location>
        <begin position="189"/>
        <end position="375"/>
    </location>
</feature>
<evidence type="ECO:0000256" key="2">
    <source>
        <dbReference type="ARBA" id="ARBA00023054"/>
    </source>
</evidence>
<evidence type="ECO:0000313" key="5">
    <source>
        <dbReference type="Proteomes" id="UP000887540"/>
    </source>
</evidence>
<accession>A0A914C390</accession>
<sequence>MSNKLKSLGLLLAKKPETSKPIVSKPSVFGDESDEEPSTASEKFEVKYSSNKSKDQRMVEKVMAEDPNAYKYDEVYDEIEKQKNVKTAEDKAKDKEKAPKYADKIILAHKKRELEKLLVEERKFKKERASEGTAFDDKEAFVTGAYKQQIEERNKFREEIEKQDYIDSLSKVENQKMWQLGFHRKLLNDLTTDGKMEIRGEAKTETTETDIKPDASKSAISKEKKEAQEKKKSIYSDESEPEVKVEKPMRFGEIRPGLNKPKLKEKSKSPSPHRRRRSRSRSRDRRNTPERYRKRSPRRSKSRERYDDRERDRNRGSRRERRRSPSREGRVERHRMNRSRSRSRDENRKKRSRHDIRSRSRSRKRSGTPEIVEVKKATASSLKKLEEEKNAELQGRLEIIKEILKQRNTEDDIKAARERYFTRLESGEVTLPV</sequence>
<dbReference type="PANTHER" id="PTHR31938">
    <property type="entry name" value="NUCLEAR SPECKLE SPLICING REGULATORY PROTEIN 1"/>
    <property type="match status" value="1"/>
</dbReference>
<evidence type="ECO:0000259" key="4">
    <source>
        <dbReference type="Pfam" id="PF09745"/>
    </source>
</evidence>
<dbReference type="Proteomes" id="UP000887540">
    <property type="component" value="Unplaced"/>
</dbReference>
<evidence type="ECO:0000256" key="3">
    <source>
        <dbReference type="SAM" id="MobiDB-lite"/>
    </source>
</evidence>
<dbReference type="GO" id="GO:0000381">
    <property type="term" value="P:regulation of alternative mRNA splicing, via spliceosome"/>
    <property type="evidence" value="ECO:0007669"/>
    <property type="project" value="InterPro"/>
</dbReference>
<feature type="compositionally biased region" description="Basic and acidic residues" evidence="3">
    <location>
        <begin position="192"/>
        <end position="253"/>
    </location>
</feature>
<name>A0A914C390_9BILA</name>
<dbReference type="InterPro" id="IPR042816">
    <property type="entry name" value="Nsrp1"/>
</dbReference>
<dbReference type="PANTHER" id="PTHR31938:SF4">
    <property type="entry name" value="NUCLEAR SPECKLE SPLICING REGULATORY PROTEIN 1"/>
    <property type="match status" value="1"/>
</dbReference>
<feature type="compositionally biased region" description="Basic residues" evidence="3">
    <location>
        <begin position="269"/>
        <end position="284"/>
    </location>
</feature>
<keyword evidence="2" id="KW-0175">Coiled coil</keyword>
<protein>
    <submittedName>
        <fullName evidence="6">Nuclear speckle splicing regulatory protein 1 N-terminal domain-containing protein</fullName>
    </submittedName>
</protein>